<protein>
    <submittedName>
        <fullName evidence="1">Uncharacterized protein</fullName>
    </submittedName>
</protein>
<sequence length="93" mass="10901">MSNKDQCWTGKERKRLLREMTELLAGEELDAYSAVHNARTCLGEGKLELALCFLATDLDKFCSFRRDIRDYCQPLNETLHAWRTEHGYFPYLP</sequence>
<proteinExistence type="predicted"/>
<comment type="caution">
    <text evidence="1">The sequence shown here is derived from an EMBL/GenBank/DDBJ whole genome shotgun (WGS) entry which is preliminary data.</text>
</comment>
<accession>A0A2H0V603</accession>
<dbReference type="Proteomes" id="UP000229901">
    <property type="component" value="Unassembled WGS sequence"/>
</dbReference>
<evidence type="ECO:0000313" key="1">
    <source>
        <dbReference type="EMBL" id="PIR94547.1"/>
    </source>
</evidence>
<dbReference type="EMBL" id="PFAP01000003">
    <property type="protein sequence ID" value="PIR94547.1"/>
    <property type="molecule type" value="Genomic_DNA"/>
</dbReference>
<dbReference type="AlphaFoldDB" id="A0A2H0V603"/>
<organism evidence="1 2">
    <name type="scientific">Candidatus Falkowbacteria bacterium CG10_big_fil_rev_8_21_14_0_10_39_11</name>
    <dbReference type="NCBI Taxonomy" id="1974565"/>
    <lineage>
        <taxon>Bacteria</taxon>
        <taxon>Candidatus Falkowiibacteriota</taxon>
    </lineage>
</organism>
<name>A0A2H0V603_9BACT</name>
<reference evidence="2" key="1">
    <citation type="submission" date="2017-09" db="EMBL/GenBank/DDBJ databases">
        <title>Depth-based differentiation of microbial function through sediment-hosted aquifers and enrichment of novel symbionts in the deep terrestrial subsurface.</title>
        <authorList>
            <person name="Probst A.J."/>
            <person name="Ladd B."/>
            <person name="Jarett J.K."/>
            <person name="Geller-Mcgrath D.E."/>
            <person name="Sieber C.M.K."/>
            <person name="Emerson J.B."/>
            <person name="Anantharaman K."/>
            <person name="Thomas B.C."/>
            <person name="Malmstrom R."/>
            <person name="Stieglmeier M."/>
            <person name="Klingl A."/>
            <person name="Woyke T."/>
            <person name="Ryan C.M."/>
            <person name="Banfield J.F."/>
        </authorList>
    </citation>
    <scope>NUCLEOTIDE SEQUENCE [LARGE SCALE GENOMIC DNA]</scope>
</reference>
<evidence type="ECO:0000313" key="2">
    <source>
        <dbReference type="Proteomes" id="UP000229901"/>
    </source>
</evidence>
<gene>
    <name evidence="1" type="ORF">COT97_00690</name>
</gene>